<evidence type="ECO:0000256" key="6">
    <source>
        <dbReference type="ARBA" id="ARBA00022553"/>
    </source>
</evidence>
<keyword evidence="20" id="KW-0472">Membrane</keyword>
<sequence length="550" mass="60216">MARAKDWGIWDDSYYYARNFNTGFETDNVNLESFQNAEVDGLAIVRFDDGTARAFAFDRDEGRKEPELAEALLAKIIRSDFVQRMRQKDYVQSFIVLNGQLYAIASVQLYRSDGTGTPPGFLTFIQHITAQMASAALQVPADVDLSARMADTQIAADTSTIEIAAPLNGPDGTTVAAIRLHLTRPLTKAAQNLLLITFAGVFCLIAALLTVLGRRVRTLVLDPVERLHQHVSRIRESGELREIDGPVPSNEFGAMQAEFNRMTAELQQLRSQLESQSFTLGKSQSAIGLMHNLRNCLSPVRVILEALDQTCSDSLPTHAPRALRELSDDALAPERREKLVSFLSAAHERVEARNAAVRQQAREAARNLMNALDAIDAAAQNERDTRFDERCDLAGLLSHSANVARYAENITVAVDVQCNGYIAASGNRVLLSQVLENLVTNALEAIQDSGRQDGRILLQVTQNPAQDRCTITVADNGAGFAQEVATQLFERGFSTRTSRSGGLGLHWCANTVRAMNGALKLESDGKGAGARAIVHLPLWHDHDVRNADAA</sequence>
<dbReference type="Pfam" id="PF02518">
    <property type="entry name" value="HATPase_c"/>
    <property type="match status" value="1"/>
</dbReference>
<feature type="domain" description="HAMP" evidence="22">
    <location>
        <begin position="218"/>
        <end position="271"/>
    </location>
</feature>
<feature type="coiled-coil region" evidence="19">
    <location>
        <begin position="347"/>
        <end position="381"/>
    </location>
</feature>
<dbReference type="PROSITE" id="PS50109">
    <property type="entry name" value="HIS_KIN"/>
    <property type="match status" value="1"/>
</dbReference>
<keyword evidence="13" id="KW-0904">Protein phosphatase</keyword>
<dbReference type="SMART" id="SM00304">
    <property type="entry name" value="HAMP"/>
    <property type="match status" value="1"/>
</dbReference>
<dbReference type="InterPro" id="IPR007892">
    <property type="entry name" value="CHASE4"/>
</dbReference>
<keyword evidence="19" id="KW-0175">Coiled coil</keyword>
<proteinExistence type="predicted"/>
<dbReference type="SMART" id="SM00387">
    <property type="entry name" value="HATPase_c"/>
    <property type="match status" value="1"/>
</dbReference>
<evidence type="ECO:0000256" key="3">
    <source>
        <dbReference type="ARBA" id="ARBA00001946"/>
    </source>
</evidence>
<dbReference type="Gene3D" id="3.30.565.10">
    <property type="entry name" value="Histidine kinase-like ATPase, C-terminal domain"/>
    <property type="match status" value="1"/>
</dbReference>
<evidence type="ECO:0000256" key="11">
    <source>
        <dbReference type="ARBA" id="ARBA00022840"/>
    </source>
</evidence>
<evidence type="ECO:0000256" key="8">
    <source>
        <dbReference type="ARBA" id="ARBA00022741"/>
    </source>
</evidence>
<dbReference type="Proteomes" id="UP001162880">
    <property type="component" value="Unassembled WGS sequence"/>
</dbReference>
<dbReference type="PANTHER" id="PTHR44936:SF9">
    <property type="entry name" value="SENSOR PROTEIN CREC"/>
    <property type="match status" value="1"/>
</dbReference>
<evidence type="ECO:0000256" key="16">
    <source>
        <dbReference type="ARBA" id="ARBA00023211"/>
    </source>
</evidence>
<evidence type="ECO:0000256" key="19">
    <source>
        <dbReference type="SAM" id="Coils"/>
    </source>
</evidence>
<dbReference type="InterPro" id="IPR003660">
    <property type="entry name" value="HAMP_dom"/>
</dbReference>
<evidence type="ECO:0000256" key="15">
    <source>
        <dbReference type="ARBA" id="ARBA00023016"/>
    </source>
</evidence>
<keyword evidence="11 23" id="KW-0067">ATP-binding</keyword>
<evidence type="ECO:0000313" key="23">
    <source>
        <dbReference type="EMBL" id="MCJ2178934.1"/>
    </source>
</evidence>
<dbReference type="InterPro" id="IPR050980">
    <property type="entry name" value="2C_sensor_his_kinase"/>
</dbReference>
<dbReference type="EC" id="2.7.13.3" evidence="5"/>
<feature type="transmembrane region" description="Helical" evidence="20">
    <location>
        <begin position="193"/>
        <end position="212"/>
    </location>
</feature>
<dbReference type="CDD" id="cd00075">
    <property type="entry name" value="HATPase"/>
    <property type="match status" value="1"/>
</dbReference>
<evidence type="ECO:0000256" key="2">
    <source>
        <dbReference type="ARBA" id="ARBA00001936"/>
    </source>
</evidence>
<evidence type="ECO:0000256" key="4">
    <source>
        <dbReference type="ARBA" id="ARBA00004370"/>
    </source>
</evidence>
<comment type="catalytic activity">
    <reaction evidence="1">
        <text>ATP + protein L-histidine = ADP + protein N-phospho-L-histidine.</text>
        <dbReference type="EC" id="2.7.13.3"/>
    </reaction>
</comment>
<evidence type="ECO:0000256" key="1">
    <source>
        <dbReference type="ARBA" id="ARBA00000085"/>
    </source>
</evidence>
<evidence type="ECO:0000256" key="14">
    <source>
        <dbReference type="ARBA" id="ARBA00023012"/>
    </source>
</evidence>
<evidence type="ECO:0000256" key="17">
    <source>
        <dbReference type="ARBA" id="ARBA00040454"/>
    </source>
</evidence>
<keyword evidence="20" id="KW-0812">Transmembrane</keyword>
<keyword evidence="9" id="KW-0418">Kinase</keyword>
<accession>A0ABT0B2A6</accession>
<evidence type="ECO:0000256" key="13">
    <source>
        <dbReference type="ARBA" id="ARBA00022912"/>
    </source>
</evidence>
<keyword evidence="14" id="KW-0902">Two-component regulatory system</keyword>
<dbReference type="PROSITE" id="PS50885">
    <property type="entry name" value="HAMP"/>
    <property type="match status" value="1"/>
</dbReference>
<dbReference type="InterPro" id="IPR003594">
    <property type="entry name" value="HATPase_dom"/>
</dbReference>
<dbReference type="SUPFAM" id="SSF55874">
    <property type="entry name" value="ATPase domain of HSP90 chaperone/DNA topoisomerase II/histidine kinase"/>
    <property type="match status" value="1"/>
</dbReference>
<comment type="cofactor">
    <cofactor evidence="3">
        <name>Mg(2+)</name>
        <dbReference type="ChEBI" id="CHEBI:18420"/>
    </cofactor>
</comment>
<keyword evidence="15" id="KW-0346">Stress response</keyword>
<evidence type="ECO:0000256" key="5">
    <source>
        <dbReference type="ARBA" id="ARBA00012438"/>
    </source>
</evidence>
<keyword evidence="20" id="KW-1133">Transmembrane helix</keyword>
<keyword evidence="8" id="KW-0547">Nucleotide-binding</keyword>
<dbReference type="Pfam" id="PF00672">
    <property type="entry name" value="HAMP"/>
    <property type="match status" value="1"/>
</dbReference>
<keyword evidence="6" id="KW-0597">Phosphoprotein</keyword>
<keyword evidence="10" id="KW-0378">Hydrolase</keyword>
<dbReference type="InterPro" id="IPR036890">
    <property type="entry name" value="HATPase_C_sf"/>
</dbReference>
<evidence type="ECO:0000256" key="12">
    <source>
        <dbReference type="ARBA" id="ARBA00022842"/>
    </source>
</evidence>
<keyword evidence="12" id="KW-0460">Magnesium</keyword>
<dbReference type="Pfam" id="PF05228">
    <property type="entry name" value="CHASE4"/>
    <property type="match status" value="1"/>
</dbReference>
<evidence type="ECO:0000256" key="9">
    <source>
        <dbReference type="ARBA" id="ARBA00022777"/>
    </source>
</evidence>
<keyword evidence="16" id="KW-0464">Manganese</keyword>
<evidence type="ECO:0000256" key="18">
    <source>
        <dbReference type="ARBA" id="ARBA00041776"/>
    </source>
</evidence>
<evidence type="ECO:0000256" key="20">
    <source>
        <dbReference type="SAM" id="Phobius"/>
    </source>
</evidence>
<name>A0ABT0B2A6_9SPHN</name>
<protein>
    <recommendedName>
        <fullName evidence="17">Signal transduction histidine-protein kinase/phosphatase MprB</fullName>
        <ecNumber evidence="5">2.7.13.3</ecNumber>
    </recommendedName>
    <alternativeName>
        <fullName evidence="18">Mycobacterial persistence regulator B</fullName>
    </alternativeName>
</protein>
<organism evidence="23 24">
    <name type="scientific">Novosphingobium album</name>
    <name type="common">ex Hu et al. 2023</name>
    <dbReference type="NCBI Taxonomy" id="2930093"/>
    <lineage>
        <taxon>Bacteria</taxon>
        <taxon>Pseudomonadati</taxon>
        <taxon>Pseudomonadota</taxon>
        <taxon>Alphaproteobacteria</taxon>
        <taxon>Sphingomonadales</taxon>
        <taxon>Sphingomonadaceae</taxon>
        <taxon>Novosphingobium</taxon>
    </lineage>
</organism>
<reference evidence="23" key="1">
    <citation type="submission" date="2022-03" db="EMBL/GenBank/DDBJ databases">
        <title>Identification of a novel bacterium isolated from mangrove sediments.</title>
        <authorList>
            <person name="Pan X."/>
        </authorList>
    </citation>
    <scope>NUCLEOTIDE SEQUENCE</scope>
    <source>
        <strain evidence="23">B2580</strain>
    </source>
</reference>
<gene>
    <name evidence="23" type="ORF">MTR64_10190</name>
</gene>
<keyword evidence="24" id="KW-1185">Reference proteome</keyword>
<evidence type="ECO:0000259" key="21">
    <source>
        <dbReference type="PROSITE" id="PS50109"/>
    </source>
</evidence>
<dbReference type="EMBL" id="JALHLE010000013">
    <property type="protein sequence ID" value="MCJ2178934.1"/>
    <property type="molecule type" value="Genomic_DNA"/>
</dbReference>
<dbReference type="PANTHER" id="PTHR44936">
    <property type="entry name" value="SENSOR PROTEIN CREC"/>
    <property type="match status" value="1"/>
</dbReference>
<feature type="domain" description="Histidine kinase" evidence="21">
    <location>
        <begin position="288"/>
        <end position="540"/>
    </location>
</feature>
<comment type="caution">
    <text evidence="23">The sequence shown here is derived from an EMBL/GenBank/DDBJ whole genome shotgun (WGS) entry which is preliminary data.</text>
</comment>
<dbReference type="InterPro" id="IPR004358">
    <property type="entry name" value="Sig_transdc_His_kin-like_C"/>
</dbReference>
<dbReference type="GO" id="GO:0005524">
    <property type="term" value="F:ATP binding"/>
    <property type="evidence" value="ECO:0007669"/>
    <property type="project" value="UniProtKB-KW"/>
</dbReference>
<dbReference type="Gene3D" id="6.10.340.10">
    <property type="match status" value="1"/>
</dbReference>
<comment type="cofactor">
    <cofactor evidence="2">
        <name>Mn(2+)</name>
        <dbReference type="ChEBI" id="CHEBI:29035"/>
    </cofactor>
</comment>
<evidence type="ECO:0000313" key="24">
    <source>
        <dbReference type="Proteomes" id="UP001162880"/>
    </source>
</evidence>
<evidence type="ECO:0000256" key="7">
    <source>
        <dbReference type="ARBA" id="ARBA00022679"/>
    </source>
</evidence>
<dbReference type="InterPro" id="IPR005467">
    <property type="entry name" value="His_kinase_dom"/>
</dbReference>
<keyword evidence="7" id="KW-0808">Transferase</keyword>
<dbReference type="PRINTS" id="PR00344">
    <property type="entry name" value="BCTRLSENSOR"/>
</dbReference>
<comment type="subcellular location">
    <subcellularLocation>
        <location evidence="4">Membrane</location>
    </subcellularLocation>
</comment>
<evidence type="ECO:0000256" key="10">
    <source>
        <dbReference type="ARBA" id="ARBA00022801"/>
    </source>
</evidence>
<evidence type="ECO:0000259" key="22">
    <source>
        <dbReference type="PROSITE" id="PS50885"/>
    </source>
</evidence>